<proteinExistence type="predicted"/>
<reference evidence="3" key="2">
    <citation type="submission" date="2015-01" db="EMBL/GenBank/DDBJ databases">
        <title>Evolutionary Origins and Diversification of the Mycorrhizal Mutualists.</title>
        <authorList>
            <consortium name="DOE Joint Genome Institute"/>
            <consortium name="Mycorrhizal Genomics Consortium"/>
            <person name="Kohler A."/>
            <person name="Kuo A."/>
            <person name="Nagy L.G."/>
            <person name="Floudas D."/>
            <person name="Copeland A."/>
            <person name="Barry K.W."/>
            <person name="Cichocki N."/>
            <person name="Veneault-Fourrey C."/>
            <person name="LaButti K."/>
            <person name="Lindquist E.A."/>
            <person name="Lipzen A."/>
            <person name="Lundell T."/>
            <person name="Morin E."/>
            <person name="Murat C."/>
            <person name="Riley R."/>
            <person name="Ohm R."/>
            <person name="Sun H."/>
            <person name="Tunlid A."/>
            <person name="Henrissat B."/>
            <person name="Grigoriev I.V."/>
            <person name="Hibbett D.S."/>
            <person name="Martin F."/>
        </authorList>
    </citation>
    <scope>NUCLEOTIDE SEQUENCE [LARGE SCALE GENOMIC DNA]</scope>
    <source>
        <strain evidence="3">Marx 270</strain>
    </source>
</reference>
<keyword evidence="1" id="KW-0732">Signal</keyword>
<feature type="chain" id="PRO_5002166251" evidence="1">
    <location>
        <begin position="18"/>
        <end position="74"/>
    </location>
</feature>
<reference evidence="2 3" key="1">
    <citation type="submission" date="2014-04" db="EMBL/GenBank/DDBJ databases">
        <authorList>
            <consortium name="DOE Joint Genome Institute"/>
            <person name="Kuo A."/>
            <person name="Kohler A."/>
            <person name="Costa M.D."/>
            <person name="Nagy L.G."/>
            <person name="Floudas D."/>
            <person name="Copeland A."/>
            <person name="Barry K.W."/>
            <person name="Cichocki N."/>
            <person name="Veneault-Fourrey C."/>
            <person name="LaButti K."/>
            <person name="Lindquist E.A."/>
            <person name="Lipzen A."/>
            <person name="Lundell T."/>
            <person name="Morin E."/>
            <person name="Murat C."/>
            <person name="Sun H."/>
            <person name="Tunlid A."/>
            <person name="Henrissat B."/>
            <person name="Grigoriev I.V."/>
            <person name="Hibbett D.S."/>
            <person name="Martin F."/>
            <person name="Nordberg H.P."/>
            <person name="Cantor M.N."/>
            <person name="Hua S.X."/>
        </authorList>
    </citation>
    <scope>NUCLEOTIDE SEQUENCE [LARGE SCALE GENOMIC DNA]</scope>
    <source>
        <strain evidence="2 3">Marx 270</strain>
    </source>
</reference>
<evidence type="ECO:0000313" key="2">
    <source>
        <dbReference type="EMBL" id="KIO05942.1"/>
    </source>
</evidence>
<dbReference type="EMBL" id="KN831965">
    <property type="protein sequence ID" value="KIO05942.1"/>
    <property type="molecule type" value="Genomic_DNA"/>
</dbReference>
<sequence length="74" mass="8104">MESFHWLCLAHFGIADATYSLWLPATNALDIRGVDRDRTESAAVMEFGNVDAQCSETTYFGTTTGNPTCNLIGK</sequence>
<keyword evidence="3" id="KW-1185">Reference proteome</keyword>
<accession>A0A0C3K8P0</accession>
<feature type="signal peptide" evidence="1">
    <location>
        <begin position="1"/>
        <end position="17"/>
    </location>
</feature>
<dbReference type="Proteomes" id="UP000054217">
    <property type="component" value="Unassembled WGS sequence"/>
</dbReference>
<dbReference type="HOGENOM" id="CLU_2688786_0_0_1"/>
<organism evidence="2 3">
    <name type="scientific">Pisolithus tinctorius Marx 270</name>
    <dbReference type="NCBI Taxonomy" id="870435"/>
    <lineage>
        <taxon>Eukaryota</taxon>
        <taxon>Fungi</taxon>
        <taxon>Dikarya</taxon>
        <taxon>Basidiomycota</taxon>
        <taxon>Agaricomycotina</taxon>
        <taxon>Agaricomycetes</taxon>
        <taxon>Agaricomycetidae</taxon>
        <taxon>Boletales</taxon>
        <taxon>Sclerodermatineae</taxon>
        <taxon>Pisolithaceae</taxon>
        <taxon>Pisolithus</taxon>
    </lineage>
</organism>
<gene>
    <name evidence="2" type="ORF">M404DRAFT_999661</name>
</gene>
<name>A0A0C3K8P0_PISTI</name>
<evidence type="ECO:0000313" key="3">
    <source>
        <dbReference type="Proteomes" id="UP000054217"/>
    </source>
</evidence>
<dbReference type="InParanoid" id="A0A0C3K8P0"/>
<protein>
    <submittedName>
        <fullName evidence="2">Uncharacterized protein</fullName>
    </submittedName>
</protein>
<evidence type="ECO:0000256" key="1">
    <source>
        <dbReference type="SAM" id="SignalP"/>
    </source>
</evidence>
<dbReference type="AlphaFoldDB" id="A0A0C3K8P0"/>